<gene>
    <name evidence="2" type="ORF">ABM34_09475</name>
</gene>
<sequence length="302" mass="34643">MKAKAVFKSVIVIILVIVILVVSFAIINKKNTSNRELNDFQPRVEKVLRKSNLPGKVKVTRVFISTGGDYEKNAEFTYQEKVNNKWVKIKSGLPFDGRTKKYNYDFNPINKNDFSHSETMANFYQSSWRNSKGKTIINKAEDTFSKLKVKNLTFATVRGQMGQNGDDTVKILNSESTSGSVEKEFKNAVKLNRKSNSSDVSSFNGYYHLDPEYYMKTGYNSVRIDYIYHARNSDDFNSDKYRKKEKLINKEIEIGLRKLDYSKVATGTYQIVYTNQNDDGTESNTEFELVIKNGEIAYLSVT</sequence>
<organism evidence="2 3">
    <name type="scientific">Companilactobacillus ginsenosidimutans</name>
    <dbReference type="NCBI Taxonomy" id="1007676"/>
    <lineage>
        <taxon>Bacteria</taxon>
        <taxon>Bacillati</taxon>
        <taxon>Bacillota</taxon>
        <taxon>Bacilli</taxon>
        <taxon>Lactobacillales</taxon>
        <taxon>Lactobacillaceae</taxon>
        <taxon>Companilactobacillus</taxon>
    </lineage>
</organism>
<dbReference type="AlphaFoldDB" id="A0A0H4QH47"/>
<evidence type="ECO:0000313" key="3">
    <source>
        <dbReference type="Proteomes" id="UP000036106"/>
    </source>
</evidence>
<evidence type="ECO:0000256" key="1">
    <source>
        <dbReference type="SAM" id="Phobius"/>
    </source>
</evidence>
<dbReference type="EMBL" id="CP012034">
    <property type="protein sequence ID" value="AKP67734.1"/>
    <property type="molecule type" value="Genomic_DNA"/>
</dbReference>
<dbReference type="PATRIC" id="fig|1007676.4.peg.1918"/>
<name>A0A0H4QH47_9LACO</name>
<dbReference type="STRING" id="1007676.ABM34_09475"/>
<dbReference type="Proteomes" id="UP000036106">
    <property type="component" value="Chromosome"/>
</dbReference>
<keyword evidence="1" id="KW-0472">Membrane</keyword>
<dbReference type="KEGG" id="lgn:ABM34_09475"/>
<evidence type="ECO:0000313" key="2">
    <source>
        <dbReference type="EMBL" id="AKP67734.1"/>
    </source>
</evidence>
<accession>A0A0H4QH47</accession>
<proteinExistence type="predicted"/>
<protein>
    <submittedName>
        <fullName evidence="2">Uncharacterized protein</fullName>
    </submittedName>
</protein>
<keyword evidence="1" id="KW-1133">Transmembrane helix</keyword>
<keyword evidence="3" id="KW-1185">Reference proteome</keyword>
<keyword evidence="1" id="KW-0812">Transmembrane</keyword>
<feature type="transmembrane region" description="Helical" evidence="1">
    <location>
        <begin position="6"/>
        <end position="27"/>
    </location>
</feature>
<reference evidence="3" key="1">
    <citation type="submission" date="2015-07" db="EMBL/GenBank/DDBJ databases">
        <title>Lactobacillus ginsenosidimutans/EMML 3141/ whole genome sequencing.</title>
        <authorList>
            <person name="Kim M.K."/>
            <person name="Im W.-T."/>
            <person name="Srinivasan S."/>
            <person name="Lee J.-J."/>
        </authorList>
    </citation>
    <scope>NUCLEOTIDE SEQUENCE [LARGE SCALE GENOMIC DNA]</scope>
    <source>
        <strain evidence="3">EMML 3041</strain>
    </source>
</reference>
<dbReference type="RefSeq" id="WP_048705286.1">
    <property type="nucleotide sequence ID" value="NZ_CP012034.1"/>
</dbReference>